<evidence type="ECO:0000256" key="5">
    <source>
        <dbReference type="RuleBase" id="RU003719"/>
    </source>
</evidence>
<evidence type="ECO:0000313" key="9">
    <source>
        <dbReference type="Proteomes" id="UP000295783"/>
    </source>
</evidence>
<evidence type="ECO:0000256" key="4">
    <source>
        <dbReference type="ARBA" id="ARBA00023027"/>
    </source>
</evidence>
<dbReference type="InterPro" id="IPR006140">
    <property type="entry name" value="D-isomer_DH_NAD-bd"/>
</dbReference>
<accession>A0A4R6WUQ6</accession>
<dbReference type="GO" id="GO:0051287">
    <property type="term" value="F:NAD binding"/>
    <property type="evidence" value="ECO:0007669"/>
    <property type="project" value="InterPro"/>
</dbReference>
<evidence type="ECO:0000256" key="3">
    <source>
        <dbReference type="ARBA" id="ARBA00023002"/>
    </source>
</evidence>
<dbReference type="PANTHER" id="PTHR42789">
    <property type="entry name" value="D-ISOMER SPECIFIC 2-HYDROXYACID DEHYDROGENASE FAMILY PROTEIN (AFU_ORTHOLOGUE AFUA_6G10090)"/>
    <property type="match status" value="1"/>
</dbReference>
<evidence type="ECO:0000256" key="2">
    <source>
        <dbReference type="ARBA" id="ARBA00022605"/>
    </source>
</evidence>
<dbReference type="InterPro" id="IPR029752">
    <property type="entry name" value="D-isomer_DH_CS1"/>
</dbReference>
<comment type="caution">
    <text evidence="8">The sequence shown here is derived from an EMBL/GenBank/DDBJ whole genome shotgun (WGS) entry which is preliminary data.</text>
</comment>
<organism evidence="8 9">
    <name type="scientific">Dongia mobilis</name>
    <dbReference type="NCBI Taxonomy" id="578943"/>
    <lineage>
        <taxon>Bacteria</taxon>
        <taxon>Pseudomonadati</taxon>
        <taxon>Pseudomonadota</taxon>
        <taxon>Alphaproteobacteria</taxon>
        <taxon>Rhodospirillales</taxon>
        <taxon>Dongiaceae</taxon>
        <taxon>Dongia</taxon>
    </lineage>
</organism>
<sequence length="319" mass="33592">MSEQGRPRILVTPRSLTMGAHPDLAPLRMAGFEIVTATPGQLPGEAELMRLLPDCVGWLAGIEPVSAAVIAAASRLQVVSRNGTGIDNLPVEEMRRRGIRIATAGAANAPGVAELALALILAGLRHIPLGDRGIRGGDWPRRRGRELRDRRVAVIGCGAIGGEVARLLVALGAEVVGFDPKPRDLGLAPDHFRWVELDAALATADIITLHCPLQPGGAPLLDARRLAALRPQAIIVNTARAGLIDEAAMLDALERGAVEAYATDVYAEEPPRDLALATHERVISTSHIGGFTDESVARATRIAVDNLLAVLAPKVAHAG</sequence>
<dbReference type="GO" id="GO:0008652">
    <property type="term" value="P:amino acid biosynthetic process"/>
    <property type="evidence" value="ECO:0007669"/>
    <property type="project" value="UniProtKB-KW"/>
</dbReference>
<name>A0A4R6WUQ6_9PROT</name>
<proteinExistence type="inferred from homology"/>
<keyword evidence="9" id="KW-1185">Reference proteome</keyword>
<evidence type="ECO:0008006" key="10">
    <source>
        <dbReference type="Google" id="ProtNLM"/>
    </source>
</evidence>
<dbReference type="Pfam" id="PF00389">
    <property type="entry name" value="2-Hacid_dh"/>
    <property type="match status" value="1"/>
</dbReference>
<dbReference type="PROSITE" id="PS00065">
    <property type="entry name" value="D_2_HYDROXYACID_DH_1"/>
    <property type="match status" value="1"/>
</dbReference>
<dbReference type="OrthoDB" id="9793626at2"/>
<dbReference type="Pfam" id="PF02826">
    <property type="entry name" value="2-Hacid_dh_C"/>
    <property type="match status" value="1"/>
</dbReference>
<evidence type="ECO:0000259" key="6">
    <source>
        <dbReference type="Pfam" id="PF00389"/>
    </source>
</evidence>
<reference evidence="8 9" key="1">
    <citation type="submission" date="2019-03" db="EMBL/GenBank/DDBJ databases">
        <title>Genomic Encyclopedia of Type Strains, Phase III (KMG-III): the genomes of soil and plant-associated and newly described type strains.</title>
        <authorList>
            <person name="Whitman W."/>
        </authorList>
    </citation>
    <scope>NUCLEOTIDE SEQUENCE [LARGE SCALE GENOMIC DNA]</scope>
    <source>
        <strain evidence="8 9">CGMCC 1.7660</strain>
    </source>
</reference>
<keyword evidence="3 5" id="KW-0560">Oxidoreductase</keyword>
<gene>
    <name evidence="8" type="ORF">A8950_0424</name>
</gene>
<feature type="domain" description="D-isomer specific 2-hydroxyacid dehydrogenase NAD-binding" evidence="7">
    <location>
        <begin position="117"/>
        <end position="289"/>
    </location>
</feature>
<protein>
    <recommendedName>
        <fullName evidence="10">D-3-phosphoglycerate dehydrogenase</fullName>
    </recommendedName>
</protein>
<evidence type="ECO:0000256" key="1">
    <source>
        <dbReference type="ARBA" id="ARBA00005854"/>
    </source>
</evidence>
<keyword evidence="2" id="KW-0028">Amino-acid biosynthesis</keyword>
<dbReference type="PANTHER" id="PTHR42789:SF1">
    <property type="entry name" value="D-ISOMER SPECIFIC 2-HYDROXYACID DEHYDROGENASE FAMILY PROTEIN (AFU_ORTHOLOGUE AFUA_6G10090)"/>
    <property type="match status" value="1"/>
</dbReference>
<dbReference type="SUPFAM" id="SSF52283">
    <property type="entry name" value="Formate/glycerate dehydrogenase catalytic domain-like"/>
    <property type="match status" value="1"/>
</dbReference>
<dbReference type="Proteomes" id="UP000295783">
    <property type="component" value="Unassembled WGS sequence"/>
</dbReference>
<keyword evidence="4" id="KW-0520">NAD</keyword>
<evidence type="ECO:0000259" key="7">
    <source>
        <dbReference type="Pfam" id="PF02826"/>
    </source>
</evidence>
<dbReference type="InterPro" id="IPR036291">
    <property type="entry name" value="NAD(P)-bd_dom_sf"/>
</dbReference>
<dbReference type="Gene3D" id="3.40.50.720">
    <property type="entry name" value="NAD(P)-binding Rossmann-like Domain"/>
    <property type="match status" value="2"/>
</dbReference>
<feature type="domain" description="D-isomer specific 2-hydroxyacid dehydrogenase catalytic" evidence="6">
    <location>
        <begin position="31"/>
        <end position="312"/>
    </location>
</feature>
<evidence type="ECO:0000313" key="8">
    <source>
        <dbReference type="EMBL" id="TDQ83880.1"/>
    </source>
</evidence>
<dbReference type="GO" id="GO:0016616">
    <property type="term" value="F:oxidoreductase activity, acting on the CH-OH group of donors, NAD or NADP as acceptor"/>
    <property type="evidence" value="ECO:0007669"/>
    <property type="project" value="InterPro"/>
</dbReference>
<dbReference type="SUPFAM" id="SSF51735">
    <property type="entry name" value="NAD(P)-binding Rossmann-fold domains"/>
    <property type="match status" value="1"/>
</dbReference>
<dbReference type="EMBL" id="SNYW01000006">
    <property type="protein sequence ID" value="TDQ83880.1"/>
    <property type="molecule type" value="Genomic_DNA"/>
</dbReference>
<dbReference type="InterPro" id="IPR006139">
    <property type="entry name" value="D-isomer_2_OHA_DH_cat_dom"/>
</dbReference>
<dbReference type="InterPro" id="IPR050857">
    <property type="entry name" value="D-2-hydroxyacid_DH"/>
</dbReference>
<comment type="similarity">
    <text evidence="1 5">Belongs to the D-isomer specific 2-hydroxyacid dehydrogenase family.</text>
</comment>
<dbReference type="AlphaFoldDB" id="A0A4R6WUQ6"/>
<dbReference type="RefSeq" id="WP_133611935.1">
    <property type="nucleotide sequence ID" value="NZ_SNYW01000006.1"/>
</dbReference>